<proteinExistence type="predicted"/>
<organism evidence="2 3">
    <name type="scientific">Zostera marina</name>
    <name type="common">Eelgrass</name>
    <dbReference type="NCBI Taxonomy" id="29655"/>
    <lineage>
        <taxon>Eukaryota</taxon>
        <taxon>Viridiplantae</taxon>
        <taxon>Streptophyta</taxon>
        <taxon>Embryophyta</taxon>
        <taxon>Tracheophyta</taxon>
        <taxon>Spermatophyta</taxon>
        <taxon>Magnoliopsida</taxon>
        <taxon>Liliopsida</taxon>
        <taxon>Zosteraceae</taxon>
        <taxon>Zostera</taxon>
    </lineage>
</organism>
<feature type="region of interest" description="Disordered" evidence="1">
    <location>
        <begin position="1"/>
        <end position="34"/>
    </location>
</feature>
<feature type="compositionally biased region" description="Basic residues" evidence="1">
    <location>
        <begin position="1"/>
        <end position="15"/>
    </location>
</feature>
<accession>A0A0K9PNX9</accession>
<sequence>MRSLFKKMAHKKRAPRASSSTNADPMHQEDHQCNEDARARDVLHHAFGHANIDAARVGEGPSNPHVIPSSIDTGDESKASYDEQGDFRSADIVRGSIRGAGLIQHKCIFSRIMSDRIGARLSST</sequence>
<name>A0A0K9PNX9_ZOSMR</name>
<keyword evidence="3" id="KW-1185">Reference proteome</keyword>
<reference evidence="3" key="1">
    <citation type="journal article" date="2016" name="Nature">
        <title>The genome of the seagrass Zostera marina reveals angiosperm adaptation to the sea.</title>
        <authorList>
            <person name="Olsen J.L."/>
            <person name="Rouze P."/>
            <person name="Verhelst B."/>
            <person name="Lin Y.-C."/>
            <person name="Bayer T."/>
            <person name="Collen J."/>
            <person name="Dattolo E."/>
            <person name="De Paoli E."/>
            <person name="Dittami S."/>
            <person name="Maumus F."/>
            <person name="Michel G."/>
            <person name="Kersting A."/>
            <person name="Lauritano C."/>
            <person name="Lohaus R."/>
            <person name="Toepel M."/>
            <person name="Tonon T."/>
            <person name="Vanneste K."/>
            <person name="Amirebrahimi M."/>
            <person name="Brakel J."/>
            <person name="Bostroem C."/>
            <person name="Chovatia M."/>
            <person name="Grimwood J."/>
            <person name="Jenkins J.W."/>
            <person name="Jueterbock A."/>
            <person name="Mraz A."/>
            <person name="Stam W.T."/>
            <person name="Tice H."/>
            <person name="Bornberg-Bauer E."/>
            <person name="Green P.J."/>
            <person name="Pearson G.A."/>
            <person name="Procaccini G."/>
            <person name="Duarte C.M."/>
            <person name="Schmutz J."/>
            <person name="Reusch T.B.H."/>
            <person name="Van de Peer Y."/>
        </authorList>
    </citation>
    <scope>NUCLEOTIDE SEQUENCE [LARGE SCALE GENOMIC DNA]</scope>
    <source>
        <strain evidence="3">cv. Finnish</strain>
    </source>
</reference>
<dbReference type="EMBL" id="LFYR01000721">
    <property type="protein sequence ID" value="KMZ70649.1"/>
    <property type="molecule type" value="Genomic_DNA"/>
</dbReference>
<dbReference type="Proteomes" id="UP000036987">
    <property type="component" value="Unassembled WGS sequence"/>
</dbReference>
<gene>
    <name evidence="2" type="ORF">ZOSMA_197G00220</name>
</gene>
<evidence type="ECO:0000313" key="2">
    <source>
        <dbReference type="EMBL" id="KMZ70649.1"/>
    </source>
</evidence>
<evidence type="ECO:0000313" key="3">
    <source>
        <dbReference type="Proteomes" id="UP000036987"/>
    </source>
</evidence>
<dbReference type="AlphaFoldDB" id="A0A0K9PNX9"/>
<comment type="caution">
    <text evidence="2">The sequence shown here is derived from an EMBL/GenBank/DDBJ whole genome shotgun (WGS) entry which is preliminary data.</text>
</comment>
<protein>
    <submittedName>
        <fullName evidence="2">Uncharacterized protein</fullName>
    </submittedName>
</protein>
<evidence type="ECO:0000256" key="1">
    <source>
        <dbReference type="SAM" id="MobiDB-lite"/>
    </source>
</evidence>
<feature type="region of interest" description="Disordered" evidence="1">
    <location>
        <begin position="53"/>
        <end position="83"/>
    </location>
</feature>